<sequence>MKKLKLEAKDLRLEISKIKAWLAPIRRVPADILSLIFVEVCQSDWQAPVELGAVCRFWREALLTTPGAWACVQIGPDSVDMPHTILSLWLSRCGIFKLHVSLGPFASSNEVDAVCCRNENLQCLSFFNNLRQLRRKYPQLEELRLGPEDRSLQNQFSDLRVTERSKKKGGKKESPTILSIKRFPKLVRLHLHSPRLNLMEAIAREDLFPALRELHIHVKGAHWHSIIRYCAQSLITLAVEYPLNYEDAITVSELETPVNLPNLRSLRFLFYAFDHEWSLTLPNLQTPCLQSYHQVNGNPETAHPAASLARFVFLEQPLYVDWTQFPSMTHLQIKSVAEHISYLFEGFPYSPIICPLLESVTCVSMLRFRTSHKAEAKFCVARRSIITGTPIRFRYIGRKKDEAPGYSFVG</sequence>
<proteinExistence type="predicted"/>
<organism evidence="1 2">
    <name type="scientific">Serendipita vermifera MAFF 305830</name>
    <dbReference type="NCBI Taxonomy" id="933852"/>
    <lineage>
        <taxon>Eukaryota</taxon>
        <taxon>Fungi</taxon>
        <taxon>Dikarya</taxon>
        <taxon>Basidiomycota</taxon>
        <taxon>Agaricomycotina</taxon>
        <taxon>Agaricomycetes</taxon>
        <taxon>Sebacinales</taxon>
        <taxon>Serendipitaceae</taxon>
        <taxon>Serendipita</taxon>
    </lineage>
</organism>
<dbReference type="HOGENOM" id="CLU_039336_0_1_1"/>
<keyword evidence="2" id="KW-1185">Reference proteome</keyword>
<accession>A0A0C3B1Y4</accession>
<reference evidence="1 2" key="1">
    <citation type="submission" date="2014-04" db="EMBL/GenBank/DDBJ databases">
        <authorList>
            <consortium name="DOE Joint Genome Institute"/>
            <person name="Kuo A."/>
            <person name="Zuccaro A."/>
            <person name="Kohler A."/>
            <person name="Nagy L.G."/>
            <person name="Floudas D."/>
            <person name="Copeland A."/>
            <person name="Barry K.W."/>
            <person name="Cichocki N."/>
            <person name="Veneault-Fourrey C."/>
            <person name="LaButti K."/>
            <person name="Lindquist E.A."/>
            <person name="Lipzen A."/>
            <person name="Lundell T."/>
            <person name="Morin E."/>
            <person name="Murat C."/>
            <person name="Sun H."/>
            <person name="Tunlid A."/>
            <person name="Henrissat B."/>
            <person name="Grigoriev I.V."/>
            <person name="Hibbett D.S."/>
            <person name="Martin F."/>
            <person name="Nordberg H.P."/>
            <person name="Cantor M.N."/>
            <person name="Hua S.X."/>
        </authorList>
    </citation>
    <scope>NUCLEOTIDE SEQUENCE [LARGE SCALE GENOMIC DNA]</scope>
    <source>
        <strain evidence="1 2">MAFF 305830</strain>
    </source>
</reference>
<dbReference type="OrthoDB" id="3365698at2759"/>
<dbReference type="SUPFAM" id="SSF52047">
    <property type="entry name" value="RNI-like"/>
    <property type="match status" value="1"/>
</dbReference>
<protein>
    <recommendedName>
        <fullName evidence="3">F-box domain-containing protein</fullName>
    </recommendedName>
</protein>
<gene>
    <name evidence="1" type="ORF">M408DRAFT_271372</name>
</gene>
<dbReference type="Proteomes" id="UP000054097">
    <property type="component" value="Unassembled WGS sequence"/>
</dbReference>
<evidence type="ECO:0000313" key="1">
    <source>
        <dbReference type="EMBL" id="KIM30845.1"/>
    </source>
</evidence>
<evidence type="ECO:0008006" key="3">
    <source>
        <dbReference type="Google" id="ProtNLM"/>
    </source>
</evidence>
<dbReference type="EMBL" id="KN824283">
    <property type="protein sequence ID" value="KIM30845.1"/>
    <property type="molecule type" value="Genomic_DNA"/>
</dbReference>
<name>A0A0C3B1Y4_SERVB</name>
<dbReference type="STRING" id="933852.A0A0C3B1Y4"/>
<reference evidence="2" key="2">
    <citation type="submission" date="2015-01" db="EMBL/GenBank/DDBJ databases">
        <title>Evolutionary Origins and Diversification of the Mycorrhizal Mutualists.</title>
        <authorList>
            <consortium name="DOE Joint Genome Institute"/>
            <consortium name="Mycorrhizal Genomics Consortium"/>
            <person name="Kohler A."/>
            <person name="Kuo A."/>
            <person name="Nagy L.G."/>
            <person name="Floudas D."/>
            <person name="Copeland A."/>
            <person name="Barry K.W."/>
            <person name="Cichocki N."/>
            <person name="Veneault-Fourrey C."/>
            <person name="LaButti K."/>
            <person name="Lindquist E.A."/>
            <person name="Lipzen A."/>
            <person name="Lundell T."/>
            <person name="Morin E."/>
            <person name="Murat C."/>
            <person name="Riley R."/>
            <person name="Ohm R."/>
            <person name="Sun H."/>
            <person name="Tunlid A."/>
            <person name="Henrissat B."/>
            <person name="Grigoriev I.V."/>
            <person name="Hibbett D.S."/>
            <person name="Martin F."/>
        </authorList>
    </citation>
    <scope>NUCLEOTIDE SEQUENCE [LARGE SCALE GENOMIC DNA]</scope>
    <source>
        <strain evidence="2">MAFF 305830</strain>
    </source>
</reference>
<dbReference type="AlphaFoldDB" id="A0A0C3B1Y4"/>
<evidence type="ECO:0000313" key="2">
    <source>
        <dbReference type="Proteomes" id="UP000054097"/>
    </source>
</evidence>